<dbReference type="InterPro" id="IPR027266">
    <property type="entry name" value="TrmE/GcvT-like"/>
</dbReference>
<dbReference type="NCBIfam" id="TIGR00528">
    <property type="entry name" value="gcvT"/>
    <property type="match status" value="1"/>
</dbReference>
<evidence type="ECO:0000256" key="3">
    <source>
        <dbReference type="ARBA" id="ARBA00022679"/>
    </source>
</evidence>
<evidence type="ECO:0000256" key="4">
    <source>
        <dbReference type="ARBA" id="ARBA00047665"/>
    </source>
</evidence>
<dbReference type="AlphaFoldDB" id="A0A3N6LS54"/>
<gene>
    <name evidence="5 9" type="primary">gcvT</name>
    <name evidence="9" type="ORF">EA462_08730</name>
</gene>
<name>A0A3N6LS54_9EURY</name>
<dbReference type="InterPro" id="IPR029043">
    <property type="entry name" value="GcvT/YgfZ_C"/>
</dbReference>
<dbReference type="GO" id="GO:0032259">
    <property type="term" value="P:methylation"/>
    <property type="evidence" value="ECO:0007669"/>
    <property type="project" value="UniProtKB-KW"/>
</dbReference>
<comment type="function">
    <text evidence="5">The glycine cleavage system catalyzes the degradation of glycine.</text>
</comment>
<dbReference type="Gene3D" id="3.30.70.1400">
    <property type="entry name" value="Aminomethyltransferase beta-barrel domains"/>
    <property type="match status" value="1"/>
</dbReference>
<dbReference type="InterPro" id="IPR028896">
    <property type="entry name" value="GcvT/YgfZ/DmdA"/>
</dbReference>
<organism evidence="9 10">
    <name type="scientific">Natrarchaeobius halalkaliphilus</name>
    <dbReference type="NCBI Taxonomy" id="1679091"/>
    <lineage>
        <taxon>Archaea</taxon>
        <taxon>Methanobacteriati</taxon>
        <taxon>Methanobacteriota</taxon>
        <taxon>Stenosarchaea group</taxon>
        <taxon>Halobacteria</taxon>
        <taxon>Halobacteriales</taxon>
        <taxon>Natrialbaceae</taxon>
        <taxon>Natrarchaeobius</taxon>
    </lineage>
</organism>
<dbReference type="NCBIfam" id="NF001567">
    <property type="entry name" value="PRK00389.1"/>
    <property type="match status" value="1"/>
</dbReference>
<dbReference type="PANTHER" id="PTHR43757">
    <property type="entry name" value="AMINOMETHYLTRANSFERASE"/>
    <property type="match status" value="1"/>
</dbReference>
<reference evidence="9 10" key="1">
    <citation type="submission" date="2018-10" db="EMBL/GenBank/DDBJ databases">
        <title>Natrarchaeobius chitinivorans gen. nov., sp. nov., and Natrarchaeobius haloalkaliphilus sp. nov., alkaliphilic, chitin-utilizing haloarchaea from hypersaline alkaline lakes.</title>
        <authorList>
            <person name="Sorokin D.Y."/>
            <person name="Elcheninov A.G."/>
            <person name="Kostrikina N.A."/>
            <person name="Bale N.J."/>
            <person name="Sinninghe Damste J.S."/>
            <person name="Khijniak T.V."/>
            <person name="Kublanov I.V."/>
            <person name="Toshchakov S.V."/>
        </authorList>
    </citation>
    <scope>NUCLEOTIDE SEQUENCE [LARGE SCALE GENOMIC DNA]</scope>
    <source>
        <strain evidence="9 10">AArcht-Sl</strain>
    </source>
</reference>
<dbReference type="EMBL" id="REFY01000003">
    <property type="protein sequence ID" value="RQG90074.1"/>
    <property type="molecule type" value="Genomic_DNA"/>
</dbReference>
<feature type="binding site" evidence="6">
    <location>
        <position position="200"/>
    </location>
    <ligand>
        <name>substrate</name>
    </ligand>
</feature>
<keyword evidence="9" id="KW-0489">Methyltransferase</keyword>
<evidence type="ECO:0000256" key="6">
    <source>
        <dbReference type="PIRSR" id="PIRSR006487-1"/>
    </source>
</evidence>
<dbReference type="InterPro" id="IPR006223">
    <property type="entry name" value="GcvT"/>
</dbReference>
<dbReference type="FunFam" id="2.40.30.110:FF:000003">
    <property type="entry name" value="Aminomethyltransferase"/>
    <property type="match status" value="1"/>
</dbReference>
<dbReference type="PIRSF" id="PIRSF006487">
    <property type="entry name" value="GcvT"/>
    <property type="match status" value="1"/>
</dbReference>
<dbReference type="GO" id="GO:0004047">
    <property type="term" value="F:aminomethyltransferase activity"/>
    <property type="evidence" value="ECO:0007669"/>
    <property type="project" value="UniProtKB-UniRule"/>
</dbReference>
<comment type="subunit">
    <text evidence="5">The glycine cleavage system is composed of four proteins: P, T, L and H.</text>
</comment>
<dbReference type="Gene3D" id="2.40.30.110">
    <property type="entry name" value="Aminomethyltransferase beta-barrel domains"/>
    <property type="match status" value="1"/>
</dbReference>
<dbReference type="PANTHER" id="PTHR43757:SF2">
    <property type="entry name" value="AMINOMETHYLTRANSFERASE, MITOCHONDRIAL"/>
    <property type="match status" value="1"/>
</dbReference>
<feature type="domain" description="Aminomethyltransferase C-terminal" evidence="8">
    <location>
        <begin position="285"/>
        <end position="359"/>
    </location>
</feature>
<comment type="caution">
    <text evidence="9">The sequence shown here is derived from an EMBL/GenBank/DDBJ whole genome shotgun (WGS) entry which is preliminary data.</text>
</comment>
<keyword evidence="2 5" id="KW-0032">Aminotransferase</keyword>
<dbReference type="SUPFAM" id="SSF101790">
    <property type="entry name" value="Aminomethyltransferase beta-barrel domain"/>
    <property type="match status" value="1"/>
</dbReference>
<comment type="catalytic activity">
    <reaction evidence="4 5">
        <text>N(6)-[(R)-S(8)-aminomethyldihydrolipoyl]-L-lysyl-[protein] + (6S)-5,6,7,8-tetrahydrofolate = N(6)-[(R)-dihydrolipoyl]-L-lysyl-[protein] + (6R)-5,10-methylene-5,6,7,8-tetrahydrofolate + NH4(+)</text>
        <dbReference type="Rhea" id="RHEA:16945"/>
        <dbReference type="Rhea" id="RHEA-COMP:10475"/>
        <dbReference type="Rhea" id="RHEA-COMP:10492"/>
        <dbReference type="ChEBI" id="CHEBI:15636"/>
        <dbReference type="ChEBI" id="CHEBI:28938"/>
        <dbReference type="ChEBI" id="CHEBI:57453"/>
        <dbReference type="ChEBI" id="CHEBI:83100"/>
        <dbReference type="ChEBI" id="CHEBI:83143"/>
        <dbReference type="EC" id="2.1.2.10"/>
    </reaction>
</comment>
<sequence length="370" mass="40103">MSLQKPPLSQVHQSAGADFTDFGGWEMPVTFDSIRTEHAAVRNAVGIFDVSHMSEVSVSGPDATELMNILTTNDVRTLEDGDAQYSCILDSDGVIIDDIVIYRYPDREGYLFVPNAGHGTQMVDRWSSTASRRELSVTVEDRTMETGLVAIQGPGAIETVDSIGTGSVADLSRFSSMRTEIDGVDCLVARTGYTGEDGVEIFFPSAESTAVWNAFDGVQPCGLGARNTLRLEAGLLLSGQDFDPETEPRTPLEAGLGFVVDLEKPEFVGQESLREQNENGVDETLVGLRVEGRSIARTGYPIEVDGNEIGHVTSGTLSPTFERPIALGYVDSSYADEGTSVDVEVRNRTVEATIIDQRFLESLEPETTED</sequence>
<dbReference type="GO" id="GO:0019464">
    <property type="term" value="P:glycine decarboxylation via glycine cleavage system"/>
    <property type="evidence" value="ECO:0007669"/>
    <property type="project" value="UniProtKB-UniRule"/>
</dbReference>
<evidence type="ECO:0000259" key="7">
    <source>
        <dbReference type="Pfam" id="PF01571"/>
    </source>
</evidence>
<dbReference type="SUPFAM" id="SSF103025">
    <property type="entry name" value="Folate-binding domain"/>
    <property type="match status" value="1"/>
</dbReference>
<dbReference type="EC" id="2.1.2.10" evidence="5"/>
<keyword evidence="3 5" id="KW-0808">Transferase</keyword>
<dbReference type="Gene3D" id="4.10.1250.10">
    <property type="entry name" value="Aminomethyltransferase fragment"/>
    <property type="match status" value="1"/>
</dbReference>
<evidence type="ECO:0000256" key="5">
    <source>
        <dbReference type="HAMAP-Rule" id="MF_00259"/>
    </source>
</evidence>
<dbReference type="Pfam" id="PF08669">
    <property type="entry name" value="GCV_T_C"/>
    <property type="match status" value="1"/>
</dbReference>
<comment type="similarity">
    <text evidence="1 5">Belongs to the GcvT family.</text>
</comment>
<evidence type="ECO:0000256" key="2">
    <source>
        <dbReference type="ARBA" id="ARBA00022576"/>
    </source>
</evidence>
<feature type="domain" description="GCVT N-terminal" evidence="7">
    <location>
        <begin position="9"/>
        <end position="264"/>
    </location>
</feature>
<dbReference type="GO" id="GO:0008483">
    <property type="term" value="F:transaminase activity"/>
    <property type="evidence" value="ECO:0007669"/>
    <property type="project" value="UniProtKB-KW"/>
</dbReference>
<proteinExistence type="inferred from homology"/>
<dbReference type="Proteomes" id="UP000273828">
    <property type="component" value="Unassembled WGS sequence"/>
</dbReference>
<evidence type="ECO:0000313" key="9">
    <source>
        <dbReference type="EMBL" id="RQG90074.1"/>
    </source>
</evidence>
<dbReference type="InterPro" id="IPR013977">
    <property type="entry name" value="GcvT_C"/>
</dbReference>
<dbReference type="OrthoDB" id="2001at2157"/>
<protein>
    <recommendedName>
        <fullName evidence="5">Probable aminomethyltransferase</fullName>
        <ecNumber evidence="5">2.1.2.10</ecNumber>
    </recommendedName>
    <alternativeName>
        <fullName evidence="5">Glycine cleavage system T protein</fullName>
    </alternativeName>
</protein>
<dbReference type="Pfam" id="PF01571">
    <property type="entry name" value="GCV_T"/>
    <property type="match status" value="1"/>
</dbReference>
<dbReference type="GO" id="GO:0005960">
    <property type="term" value="C:glycine cleavage complex"/>
    <property type="evidence" value="ECO:0007669"/>
    <property type="project" value="InterPro"/>
</dbReference>
<evidence type="ECO:0000256" key="1">
    <source>
        <dbReference type="ARBA" id="ARBA00008609"/>
    </source>
</evidence>
<evidence type="ECO:0000259" key="8">
    <source>
        <dbReference type="Pfam" id="PF08669"/>
    </source>
</evidence>
<dbReference type="Gene3D" id="3.30.1360.120">
    <property type="entry name" value="Probable tRNA modification gtpase trme, domain 1"/>
    <property type="match status" value="1"/>
</dbReference>
<accession>A0A3N6LS54</accession>
<dbReference type="InterPro" id="IPR006222">
    <property type="entry name" value="GCVT_N"/>
</dbReference>
<keyword evidence="10" id="KW-1185">Reference proteome</keyword>
<evidence type="ECO:0000313" key="10">
    <source>
        <dbReference type="Proteomes" id="UP000273828"/>
    </source>
</evidence>
<dbReference type="HAMAP" id="MF_00259">
    <property type="entry name" value="GcvT"/>
    <property type="match status" value="1"/>
</dbReference>
<dbReference type="RefSeq" id="WP_124178165.1">
    <property type="nucleotide sequence ID" value="NZ_REFY01000003.1"/>
</dbReference>
<dbReference type="InterPro" id="IPR022903">
    <property type="entry name" value="GcvT_bac"/>
</dbReference>
<dbReference type="GO" id="GO:0008168">
    <property type="term" value="F:methyltransferase activity"/>
    <property type="evidence" value="ECO:0007669"/>
    <property type="project" value="UniProtKB-KW"/>
</dbReference>